<reference evidence="2 3" key="1">
    <citation type="submission" date="2016-09" db="EMBL/GenBank/DDBJ databases">
        <title>Complete Genome Sequence of Lactobacillus salivarius Jin.</title>
        <authorList>
            <person name="Jin N."/>
            <person name="Li C."/>
            <person name="Wang M."/>
            <person name="Ren D."/>
            <person name="Di Y."/>
            <person name="Pan R."/>
            <person name="Du S."/>
            <person name="Lu H."/>
            <person name="Li X."/>
            <person name="Tian M."/>
        </authorList>
    </citation>
    <scope>NUCLEOTIDE SEQUENCE [LARGE SCALE GENOMIC DNA]</scope>
    <source>
        <strain evidence="2 3">CICC 23174</strain>
    </source>
</reference>
<dbReference type="SUPFAM" id="SSF143120">
    <property type="entry name" value="YefM-like"/>
    <property type="match status" value="1"/>
</dbReference>
<accession>A0A1D7TQM9</accession>
<comment type="similarity">
    <text evidence="1">Belongs to the phD/YefM antitoxin family.</text>
</comment>
<evidence type="ECO:0000313" key="3">
    <source>
        <dbReference type="Proteomes" id="UP000094723"/>
    </source>
</evidence>
<gene>
    <name evidence="2" type="ORF">BHF65_03225</name>
</gene>
<dbReference type="Gene3D" id="3.40.1620.10">
    <property type="entry name" value="YefM-like domain"/>
    <property type="match status" value="1"/>
</dbReference>
<protein>
    <submittedName>
        <fullName evidence="2">Prevent-host-death family protein</fullName>
    </submittedName>
</protein>
<evidence type="ECO:0000313" key="2">
    <source>
        <dbReference type="EMBL" id="AOO73281.1"/>
    </source>
</evidence>
<proteinExistence type="inferred from homology"/>
<dbReference type="InterPro" id="IPR036165">
    <property type="entry name" value="YefM-like_sf"/>
</dbReference>
<dbReference type="AlphaFoldDB" id="A0A1D7TQM9"/>
<evidence type="ECO:0000256" key="1">
    <source>
        <dbReference type="ARBA" id="ARBA00009981"/>
    </source>
</evidence>
<name>A0A1D7TQM9_9LACO</name>
<dbReference type="RefSeq" id="WP_069468921.1">
    <property type="nucleotide sequence ID" value="NZ_CP017107.1"/>
</dbReference>
<dbReference type="Proteomes" id="UP000094723">
    <property type="component" value="Chromosome"/>
</dbReference>
<sequence>MTIALTQSDFRAHIKKYLDQVNDDDETVYIARSNSRSVAVISQEKMYWMEKALQVKEDTLEYAIARDQLIKRHVLPDDPIVESNNNYWEQFK</sequence>
<organism evidence="2 3">
    <name type="scientific">Ligilactobacillus salivarius</name>
    <dbReference type="NCBI Taxonomy" id="1624"/>
    <lineage>
        <taxon>Bacteria</taxon>
        <taxon>Bacillati</taxon>
        <taxon>Bacillota</taxon>
        <taxon>Bacilli</taxon>
        <taxon>Lactobacillales</taxon>
        <taxon>Lactobacillaceae</taxon>
        <taxon>Ligilactobacillus</taxon>
    </lineage>
</organism>
<dbReference type="EMBL" id="CP017107">
    <property type="protein sequence ID" value="AOO73281.1"/>
    <property type="molecule type" value="Genomic_DNA"/>
</dbReference>
<dbReference type="NCBIfam" id="TIGR01552">
    <property type="entry name" value="phd_fam"/>
    <property type="match status" value="1"/>
</dbReference>